<dbReference type="GO" id="GO:0006979">
    <property type="term" value="P:response to oxidative stress"/>
    <property type="evidence" value="ECO:0007669"/>
    <property type="project" value="InterPro"/>
</dbReference>
<protein>
    <recommendedName>
        <fullName evidence="6">Peroxidase</fullName>
    </recommendedName>
</protein>
<dbReference type="PANTHER" id="PTHR11475:SF4">
    <property type="entry name" value="CHORION PEROXIDASE"/>
    <property type="match status" value="1"/>
</dbReference>
<gene>
    <name evidence="4" type="ORF">V1264_019756</name>
</gene>
<dbReference type="GO" id="GO:0005576">
    <property type="term" value="C:extracellular region"/>
    <property type="evidence" value="ECO:0007669"/>
    <property type="project" value="UniProtKB-SubCell"/>
</dbReference>
<evidence type="ECO:0000256" key="3">
    <source>
        <dbReference type="ARBA" id="ARBA00023180"/>
    </source>
</evidence>
<dbReference type="GO" id="GO:0020037">
    <property type="term" value="F:heme binding"/>
    <property type="evidence" value="ECO:0007669"/>
    <property type="project" value="InterPro"/>
</dbReference>
<dbReference type="InterPro" id="IPR037120">
    <property type="entry name" value="Haem_peroxidase_sf_animal"/>
</dbReference>
<keyword evidence="2" id="KW-0964">Secreted</keyword>
<evidence type="ECO:0000313" key="5">
    <source>
        <dbReference type="Proteomes" id="UP001374579"/>
    </source>
</evidence>
<dbReference type="PANTHER" id="PTHR11475">
    <property type="entry name" value="OXIDASE/PEROXIDASE"/>
    <property type="match status" value="1"/>
</dbReference>
<dbReference type="GO" id="GO:0004601">
    <property type="term" value="F:peroxidase activity"/>
    <property type="evidence" value="ECO:0007669"/>
    <property type="project" value="InterPro"/>
</dbReference>
<keyword evidence="5" id="KW-1185">Reference proteome</keyword>
<dbReference type="AlphaFoldDB" id="A0AAN9B9P0"/>
<dbReference type="SUPFAM" id="SSF48113">
    <property type="entry name" value="Heme-dependent peroxidases"/>
    <property type="match status" value="1"/>
</dbReference>
<dbReference type="InterPro" id="IPR019791">
    <property type="entry name" value="Haem_peroxidase_animal"/>
</dbReference>
<comment type="caution">
    <text evidence="4">The sequence shown here is derived from an EMBL/GenBank/DDBJ whole genome shotgun (WGS) entry which is preliminary data.</text>
</comment>
<sequence length="181" mass="20730">MRLPCLPCQLTEHLFERRPRAGFDLVAFNIQRGRDHGLRPYNDVRRACGLGPINRFTDRRFNGSDLSSVYEFTDDVDLFVGGLLEPGYQGGLVGETFSCIIATQFFLLKYGDRYFFESNQRPEGFTERQLRQVRQVTMAMVLCLTTDIRMVQRNAFRVPSASNPIVDCSEITKDLGSLKIF</sequence>
<accession>A0AAN9B9P0</accession>
<evidence type="ECO:0000256" key="1">
    <source>
        <dbReference type="ARBA" id="ARBA00004613"/>
    </source>
</evidence>
<evidence type="ECO:0000313" key="4">
    <source>
        <dbReference type="EMBL" id="KAK7101367.1"/>
    </source>
</evidence>
<keyword evidence="3" id="KW-0325">Glycoprotein</keyword>
<dbReference type="Gene3D" id="1.10.640.10">
    <property type="entry name" value="Haem peroxidase domain superfamily, animal type"/>
    <property type="match status" value="1"/>
</dbReference>
<comment type="subcellular location">
    <subcellularLocation>
        <location evidence="1">Secreted</location>
    </subcellularLocation>
</comment>
<name>A0AAN9B9P0_9CAEN</name>
<dbReference type="InterPro" id="IPR010255">
    <property type="entry name" value="Haem_peroxidase_sf"/>
</dbReference>
<reference evidence="4 5" key="1">
    <citation type="submission" date="2024-02" db="EMBL/GenBank/DDBJ databases">
        <title>Chromosome-scale genome assembly of the rough periwinkle Littorina saxatilis.</title>
        <authorList>
            <person name="De Jode A."/>
            <person name="Faria R."/>
            <person name="Formenti G."/>
            <person name="Sims Y."/>
            <person name="Smith T.P."/>
            <person name="Tracey A."/>
            <person name="Wood J.M.D."/>
            <person name="Zagrodzka Z.B."/>
            <person name="Johannesson K."/>
            <person name="Butlin R.K."/>
            <person name="Leder E.H."/>
        </authorList>
    </citation>
    <scope>NUCLEOTIDE SEQUENCE [LARGE SCALE GENOMIC DNA]</scope>
    <source>
        <strain evidence="4">Snail1</strain>
        <tissue evidence="4">Muscle</tissue>
    </source>
</reference>
<dbReference type="PROSITE" id="PS50292">
    <property type="entry name" value="PEROXIDASE_3"/>
    <property type="match status" value="1"/>
</dbReference>
<proteinExistence type="predicted"/>
<dbReference type="EMBL" id="JBAMIC010000010">
    <property type="protein sequence ID" value="KAK7101367.1"/>
    <property type="molecule type" value="Genomic_DNA"/>
</dbReference>
<dbReference type="Pfam" id="PF03098">
    <property type="entry name" value="An_peroxidase"/>
    <property type="match status" value="1"/>
</dbReference>
<evidence type="ECO:0000256" key="2">
    <source>
        <dbReference type="ARBA" id="ARBA00022525"/>
    </source>
</evidence>
<organism evidence="4 5">
    <name type="scientific">Littorina saxatilis</name>
    <dbReference type="NCBI Taxonomy" id="31220"/>
    <lineage>
        <taxon>Eukaryota</taxon>
        <taxon>Metazoa</taxon>
        <taxon>Spiralia</taxon>
        <taxon>Lophotrochozoa</taxon>
        <taxon>Mollusca</taxon>
        <taxon>Gastropoda</taxon>
        <taxon>Caenogastropoda</taxon>
        <taxon>Littorinimorpha</taxon>
        <taxon>Littorinoidea</taxon>
        <taxon>Littorinidae</taxon>
        <taxon>Littorina</taxon>
    </lineage>
</organism>
<evidence type="ECO:0008006" key="6">
    <source>
        <dbReference type="Google" id="ProtNLM"/>
    </source>
</evidence>
<dbReference type="Proteomes" id="UP001374579">
    <property type="component" value="Unassembled WGS sequence"/>
</dbReference>